<evidence type="ECO:0000313" key="2">
    <source>
        <dbReference type="EMBL" id="KAK7298848.1"/>
    </source>
</evidence>
<reference evidence="2 3" key="1">
    <citation type="submission" date="2024-01" db="EMBL/GenBank/DDBJ databases">
        <title>The genomes of 5 underutilized Papilionoideae crops provide insights into root nodulation and disease resistanc.</title>
        <authorList>
            <person name="Jiang F."/>
        </authorList>
    </citation>
    <scope>NUCLEOTIDE SEQUENCE [LARGE SCALE GENOMIC DNA]</scope>
    <source>
        <strain evidence="2">LVBAO_FW01</strain>
        <tissue evidence="2">Leaves</tissue>
    </source>
</reference>
<sequence>MSPGIVKFSIEWRGSQRLPLTTFLVTYTRSFSASDSDSESSTCHLAILFFPTRLRAFSFREKRQSATRSQTKRTIKIVEQRSAGWKHSMSYVSGRVVDPQWVGELALRSRLSANFLDQILSERKDANGPSLVHPNSLVGESTDCHREAKTRN</sequence>
<evidence type="ECO:0000313" key="3">
    <source>
        <dbReference type="Proteomes" id="UP001367508"/>
    </source>
</evidence>
<dbReference type="EMBL" id="JAYMYQ010000024">
    <property type="protein sequence ID" value="KAK7298848.1"/>
    <property type="molecule type" value="Genomic_DNA"/>
</dbReference>
<accession>A0AAN9PHV6</accession>
<proteinExistence type="predicted"/>
<gene>
    <name evidence="2" type="ORF">VNO77_46394</name>
</gene>
<dbReference type="AlphaFoldDB" id="A0AAN9PHV6"/>
<dbReference type="Proteomes" id="UP001367508">
    <property type="component" value="Unassembled WGS sequence"/>
</dbReference>
<evidence type="ECO:0000256" key="1">
    <source>
        <dbReference type="SAM" id="MobiDB-lite"/>
    </source>
</evidence>
<feature type="compositionally biased region" description="Basic and acidic residues" evidence="1">
    <location>
        <begin position="142"/>
        <end position="152"/>
    </location>
</feature>
<protein>
    <submittedName>
        <fullName evidence="2">Uncharacterized protein</fullName>
    </submittedName>
</protein>
<keyword evidence="3" id="KW-1185">Reference proteome</keyword>
<name>A0AAN9PHV6_CANGL</name>
<feature type="region of interest" description="Disordered" evidence="1">
    <location>
        <begin position="130"/>
        <end position="152"/>
    </location>
</feature>
<comment type="caution">
    <text evidence="2">The sequence shown here is derived from an EMBL/GenBank/DDBJ whole genome shotgun (WGS) entry which is preliminary data.</text>
</comment>
<organism evidence="2 3">
    <name type="scientific">Canavalia gladiata</name>
    <name type="common">Sword bean</name>
    <name type="synonym">Dolichos gladiatus</name>
    <dbReference type="NCBI Taxonomy" id="3824"/>
    <lineage>
        <taxon>Eukaryota</taxon>
        <taxon>Viridiplantae</taxon>
        <taxon>Streptophyta</taxon>
        <taxon>Embryophyta</taxon>
        <taxon>Tracheophyta</taxon>
        <taxon>Spermatophyta</taxon>
        <taxon>Magnoliopsida</taxon>
        <taxon>eudicotyledons</taxon>
        <taxon>Gunneridae</taxon>
        <taxon>Pentapetalae</taxon>
        <taxon>rosids</taxon>
        <taxon>fabids</taxon>
        <taxon>Fabales</taxon>
        <taxon>Fabaceae</taxon>
        <taxon>Papilionoideae</taxon>
        <taxon>50 kb inversion clade</taxon>
        <taxon>NPAAA clade</taxon>
        <taxon>indigoferoid/millettioid clade</taxon>
        <taxon>Phaseoleae</taxon>
        <taxon>Canavalia</taxon>
    </lineage>
</organism>